<proteinExistence type="predicted"/>
<organism evidence="1">
    <name type="scientific">marine sediment metagenome</name>
    <dbReference type="NCBI Taxonomy" id="412755"/>
    <lineage>
        <taxon>unclassified sequences</taxon>
        <taxon>metagenomes</taxon>
        <taxon>ecological metagenomes</taxon>
    </lineage>
</organism>
<comment type="caution">
    <text evidence="1">The sequence shown here is derived from an EMBL/GenBank/DDBJ whole genome shotgun (WGS) entry which is preliminary data.</text>
</comment>
<name>X0RQK0_9ZZZZ</name>
<dbReference type="SUPFAM" id="SSF53756">
    <property type="entry name" value="UDP-Glycosyltransferase/glycogen phosphorylase"/>
    <property type="match status" value="1"/>
</dbReference>
<dbReference type="EMBL" id="BARS01009183">
    <property type="protein sequence ID" value="GAF71043.1"/>
    <property type="molecule type" value="Genomic_DNA"/>
</dbReference>
<evidence type="ECO:0008006" key="2">
    <source>
        <dbReference type="Google" id="ProtNLM"/>
    </source>
</evidence>
<evidence type="ECO:0000313" key="1">
    <source>
        <dbReference type="EMBL" id="GAF71043.1"/>
    </source>
</evidence>
<dbReference type="AlphaFoldDB" id="X0RQK0"/>
<reference evidence="1" key="1">
    <citation type="journal article" date="2014" name="Front. Microbiol.">
        <title>High frequency of phylogenetically diverse reductive dehalogenase-homologous genes in deep subseafloor sedimentary metagenomes.</title>
        <authorList>
            <person name="Kawai M."/>
            <person name="Futagami T."/>
            <person name="Toyoda A."/>
            <person name="Takaki Y."/>
            <person name="Nishi S."/>
            <person name="Hori S."/>
            <person name="Arai W."/>
            <person name="Tsubouchi T."/>
            <person name="Morono Y."/>
            <person name="Uchiyama I."/>
            <person name="Ito T."/>
            <person name="Fujiyama A."/>
            <person name="Inagaki F."/>
            <person name="Takami H."/>
        </authorList>
    </citation>
    <scope>NUCLEOTIDE SEQUENCE</scope>
    <source>
        <strain evidence="1">Expedition CK06-06</strain>
    </source>
</reference>
<gene>
    <name evidence="1" type="ORF">S01H1_17326</name>
</gene>
<protein>
    <recommendedName>
        <fullName evidence="2">Glycosyltransferase family 1 protein</fullName>
    </recommendedName>
</protein>
<sequence length="61" mass="7197">AAILINPTNLIMFSDAVKTFYNDKTLCQKFGRNARKIIEYNWNWEYTGNIIEKAIKNAYKH</sequence>
<feature type="non-terminal residue" evidence="1">
    <location>
        <position position="1"/>
    </location>
</feature>
<accession>X0RQK0</accession>
<dbReference type="Gene3D" id="3.40.50.2000">
    <property type="entry name" value="Glycogen Phosphorylase B"/>
    <property type="match status" value="1"/>
</dbReference>